<dbReference type="Pfam" id="PF08341">
    <property type="entry name" value="TED"/>
    <property type="match status" value="1"/>
</dbReference>
<protein>
    <submittedName>
        <fullName evidence="4">Thioester domain-containing protein</fullName>
    </submittedName>
</protein>
<dbReference type="NCBIfam" id="TIGR03934">
    <property type="entry name" value="TQXA_dom"/>
    <property type="match status" value="1"/>
</dbReference>
<keyword evidence="2" id="KW-0812">Transmembrane</keyword>
<keyword evidence="5" id="KW-1185">Reference proteome</keyword>
<proteinExistence type="predicted"/>
<dbReference type="NCBIfam" id="TIGR01167">
    <property type="entry name" value="LPXTG_anchor"/>
    <property type="match status" value="1"/>
</dbReference>
<evidence type="ECO:0000313" key="5">
    <source>
        <dbReference type="Proteomes" id="UP001596512"/>
    </source>
</evidence>
<accession>A0ABW2U1J1</accession>
<evidence type="ECO:0000313" key="4">
    <source>
        <dbReference type="EMBL" id="MFC7618603.1"/>
    </source>
</evidence>
<evidence type="ECO:0000256" key="2">
    <source>
        <dbReference type="SAM" id="Phobius"/>
    </source>
</evidence>
<gene>
    <name evidence="4" type="ORF">ACFQV2_39995</name>
</gene>
<dbReference type="Proteomes" id="UP001596512">
    <property type="component" value="Unassembled WGS sequence"/>
</dbReference>
<dbReference type="EMBL" id="JBHTEY010000004">
    <property type="protein sequence ID" value="MFC7618603.1"/>
    <property type="molecule type" value="Genomic_DNA"/>
</dbReference>
<evidence type="ECO:0000256" key="1">
    <source>
        <dbReference type="SAM" id="MobiDB-lite"/>
    </source>
</evidence>
<name>A0ABW2U1J1_9PSEU</name>
<dbReference type="Gene3D" id="1.10.150.480">
    <property type="match status" value="1"/>
</dbReference>
<keyword evidence="2" id="KW-0472">Membrane</keyword>
<keyword evidence="2" id="KW-1133">Transmembrane helix</keyword>
<dbReference type="InterPro" id="IPR023849">
    <property type="entry name" value="TQXA_dom"/>
</dbReference>
<feature type="domain" description="Thioester" evidence="3">
    <location>
        <begin position="29"/>
        <end position="143"/>
    </location>
</feature>
<feature type="compositionally biased region" description="Low complexity" evidence="1">
    <location>
        <begin position="284"/>
        <end position="303"/>
    </location>
</feature>
<feature type="transmembrane region" description="Helical" evidence="2">
    <location>
        <begin position="322"/>
        <end position="342"/>
    </location>
</feature>
<reference evidence="5" key="1">
    <citation type="journal article" date="2019" name="Int. J. Syst. Evol. Microbiol.">
        <title>The Global Catalogue of Microorganisms (GCM) 10K type strain sequencing project: providing services to taxonomists for standard genome sequencing and annotation.</title>
        <authorList>
            <consortium name="The Broad Institute Genomics Platform"/>
            <consortium name="The Broad Institute Genome Sequencing Center for Infectious Disease"/>
            <person name="Wu L."/>
            <person name="Ma J."/>
        </authorList>
    </citation>
    <scope>NUCLEOTIDE SEQUENCE [LARGE SCALE GENOMIC DNA]</scope>
    <source>
        <strain evidence="5">JCM 17695</strain>
    </source>
</reference>
<evidence type="ECO:0000259" key="3">
    <source>
        <dbReference type="Pfam" id="PF08341"/>
    </source>
</evidence>
<dbReference type="InterPro" id="IPR013552">
    <property type="entry name" value="Thioester_dom"/>
</dbReference>
<organism evidence="4 5">
    <name type="scientific">Actinokineospora soli</name>
    <dbReference type="NCBI Taxonomy" id="1048753"/>
    <lineage>
        <taxon>Bacteria</taxon>
        <taxon>Bacillati</taxon>
        <taxon>Actinomycetota</taxon>
        <taxon>Actinomycetes</taxon>
        <taxon>Pseudonocardiales</taxon>
        <taxon>Pseudonocardiaceae</taxon>
        <taxon>Actinokineospora</taxon>
    </lineage>
</organism>
<comment type="caution">
    <text evidence="4">The sequence shown here is derived from an EMBL/GenBank/DDBJ whole genome shotgun (WGS) entry which is preliminary data.</text>
</comment>
<sequence>MALNIVGRKDTYQASLLHLDLHGGGTLKVYCVEINVGATEKRDMVEHPWDSYPNEESPFNANSGKINWVLHNGYPFQSLEDLNALELGFAEDGLEEHEAISATQAAIWHFSDGVDLNLEDASDRDDANQDIVALYKHLVEKAEVLEKQPKPVLEINPDAVEGEAGGLVGPFTVTTNGTITEIEKELPEGVELTDDKGAPVTADKIADGAKLFLKVPADAEAGEGAFGLSTLSKVDIGRLFVVDGYHDNAKGKGPAQSLIVAESEQTKVSDTAAAKWAIAPTTPPSTTTTTTPPVTTTTSAPAPTTTPAPAPGDDLPNTGANILVPVLVGVGLLGAGAGALIWQRRRKSAA</sequence>
<feature type="region of interest" description="Disordered" evidence="1">
    <location>
        <begin position="278"/>
        <end position="316"/>
    </location>
</feature>